<keyword evidence="5" id="KW-1185">Reference proteome</keyword>
<accession>A0A8J1J606</accession>
<dbReference type="GO" id="GO:0016702">
    <property type="term" value="F:oxidoreductase activity, acting on single donors with incorporation of molecular oxygen, incorporation of two atoms of oxygen"/>
    <property type="evidence" value="ECO:0007669"/>
    <property type="project" value="InterPro"/>
</dbReference>
<evidence type="ECO:0000256" key="1">
    <source>
        <dbReference type="ARBA" id="ARBA00022723"/>
    </source>
</evidence>
<organism evidence="5 6">
    <name type="scientific">Xenopus tropicalis</name>
    <name type="common">Western clawed frog</name>
    <name type="synonym">Silurana tropicalis</name>
    <dbReference type="NCBI Taxonomy" id="8364"/>
    <lineage>
        <taxon>Eukaryota</taxon>
        <taxon>Metazoa</taxon>
        <taxon>Chordata</taxon>
        <taxon>Craniata</taxon>
        <taxon>Vertebrata</taxon>
        <taxon>Euteleostomi</taxon>
        <taxon>Amphibia</taxon>
        <taxon>Batrachia</taxon>
        <taxon>Anura</taxon>
        <taxon>Pipoidea</taxon>
        <taxon>Pipidae</taxon>
        <taxon>Xenopodinae</taxon>
        <taxon>Xenopus</taxon>
        <taxon>Silurana</taxon>
    </lineage>
</organism>
<dbReference type="PANTHER" id="PTHR11771">
    <property type="entry name" value="LIPOXYGENASE"/>
    <property type="match status" value="1"/>
</dbReference>
<dbReference type="GO" id="GO:0046872">
    <property type="term" value="F:metal ion binding"/>
    <property type="evidence" value="ECO:0007669"/>
    <property type="project" value="UniProtKB-KW"/>
</dbReference>
<evidence type="ECO:0000313" key="7">
    <source>
        <dbReference type="Xenbase" id="XB-GENE-29094875"/>
    </source>
</evidence>
<keyword evidence="2" id="KW-0223">Dioxygenase</keyword>
<evidence type="ECO:0000313" key="6">
    <source>
        <dbReference type="RefSeq" id="XP_031753302.1"/>
    </source>
</evidence>
<evidence type="ECO:0000256" key="2">
    <source>
        <dbReference type="ARBA" id="ARBA00022964"/>
    </source>
</evidence>
<dbReference type="Gene3D" id="1.20.245.10">
    <property type="entry name" value="Lipoxygenase-1, Domain 5"/>
    <property type="match status" value="1"/>
</dbReference>
<reference evidence="6" key="1">
    <citation type="submission" date="2025-08" db="UniProtKB">
        <authorList>
            <consortium name="RefSeq"/>
        </authorList>
    </citation>
    <scope>IDENTIFICATION</scope>
    <source>
        <strain evidence="6">Nigerian</strain>
        <tissue evidence="6">Liver and blood</tissue>
    </source>
</reference>
<evidence type="ECO:0000313" key="5">
    <source>
        <dbReference type="Proteomes" id="UP000008143"/>
    </source>
</evidence>
<dbReference type="RefSeq" id="XP_031753302.1">
    <property type="nucleotide sequence ID" value="XM_031897442.1"/>
</dbReference>
<dbReference type="SUPFAM" id="SSF48484">
    <property type="entry name" value="Lipoxigenase"/>
    <property type="match status" value="1"/>
</dbReference>
<dbReference type="AlphaFoldDB" id="A0A8J1J606"/>
<dbReference type="Proteomes" id="UP000008143">
    <property type="component" value="Chromosome 2"/>
</dbReference>
<dbReference type="GeneID" id="116408939"/>
<name>A0A8J1J606_XENTR</name>
<dbReference type="InterPro" id="IPR000907">
    <property type="entry name" value="LipOase"/>
</dbReference>
<dbReference type="Xenbase" id="XB-GENE-29094875">
    <property type="gene designation" value="LOC116408939"/>
</dbReference>
<sequence>MSAERAQQTAPIALPQVILLTPVLLSGVTLQLPSWGRHLSGTKVSLCEQDGAGGGSHSIDSKLLAVPDGTGEWVEPTEFQVLSGNGTECSEFDIYAWMPNGPSTMRKPPPTTKGTTTYQRILETLPVINTTATAMVAVSLLSKEPHDRNPLGKYRNNQFVEDVPKKCIERFREKLSEISQQIKQRNKTKRLTYHYLDPEEIECSVSI</sequence>
<proteinExistence type="predicted"/>
<keyword evidence="3" id="KW-0560">Oxidoreductase</keyword>
<dbReference type="OrthoDB" id="407298at2759"/>
<evidence type="ECO:0000259" key="4">
    <source>
        <dbReference type="PROSITE" id="PS51393"/>
    </source>
</evidence>
<dbReference type="InterPro" id="IPR013819">
    <property type="entry name" value="LipOase_C"/>
</dbReference>
<keyword evidence="1" id="KW-0479">Metal-binding</keyword>
<evidence type="ECO:0000256" key="3">
    <source>
        <dbReference type="ARBA" id="ARBA00023002"/>
    </source>
</evidence>
<gene>
    <name evidence="6 7" type="primary">LOC116408939</name>
</gene>
<dbReference type="Pfam" id="PF00305">
    <property type="entry name" value="Lipoxygenase"/>
    <property type="match status" value="1"/>
</dbReference>
<feature type="domain" description="Lipoxygenase" evidence="4">
    <location>
        <begin position="90"/>
        <end position="207"/>
    </location>
</feature>
<dbReference type="InterPro" id="IPR036226">
    <property type="entry name" value="LipOase_C_sf"/>
</dbReference>
<protein>
    <submittedName>
        <fullName evidence="6">Hydroperoxide isomerase ALOXE3-like isoform X2</fullName>
    </submittedName>
</protein>
<dbReference type="GO" id="GO:0034440">
    <property type="term" value="P:lipid oxidation"/>
    <property type="evidence" value="ECO:0007669"/>
    <property type="project" value="InterPro"/>
</dbReference>
<dbReference type="PROSITE" id="PS51393">
    <property type="entry name" value="LIPOXYGENASE_3"/>
    <property type="match status" value="1"/>
</dbReference>
<dbReference type="AGR" id="Xenbase:XB-GENE-29094875"/>